<name>A0AAW1DPE6_9HEMI</name>
<dbReference type="EMBL" id="JAPXFL010000001">
    <property type="protein sequence ID" value="KAK9511850.1"/>
    <property type="molecule type" value="Genomic_DNA"/>
</dbReference>
<feature type="region of interest" description="Disordered" evidence="1">
    <location>
        <begin position="40"/>
        <end position="62"/>
    </location>
</feature>
<gene>
    <name evidence="2" type="ORF">O3M35_000431</name>
</gene>
<organism evidence="2 3">
    <name type="scientific">Rhynocoris fuscipes</name>
    <dbReference type="NCBI Taxonomy" id="488301"/>
    <lineage>
        <taxon>Eukaryota</taxon>
        <taxon>Metazoa</taxon>
        <taxon>Ecdysozoa</taxon>
        <taxon>Arthropoda</taxon>
        <taxon>Hexapoda</taxon>
        <taxon>Insecta</taxon>
        <taxon>Pterygota</taxon>
        <taxon>Neoptera</taxon>
        <taxon>Paraneoptera</taxon>
        <taxon>Hemiptera</taxon>
        <taxon>Heteroptera</taxon>
        <taxon>Panheteroptera</taxon>
        <taxon>Cimicomorpha</taxon>
        <taxon>Reduviidae</taxon>
        <taxon>Harpactorinae</taxon>
        <taxon>Harpactorini</taxon>
        <taxon>Rhynocoris</taxon>
    </lineage>
</organism>
<reference evidence="2 3" key="1">
    <citation type="submission" date="2022-12" db="EMBL/GenBank/DDBJ databases">
        <title>Chromosome-level genome assembly of true bugs.</title>
        <authorList>
            <person name="Ma L."/>
            <person name="Li H."/>
        </authorList>
    </citation>
    <scope>NUCLEOTIDE SEQUENCE [LARGE SCALE GENOMIC DNA]</scope>
    <source>
        <strain evidence="2">Lab_2022b</strain>
    </source>
</reference>
<proteinExistence type="predicted"/>
<comment type="caution">
    <text evidence="2">The sequence shown here is derived from an EMBL/GenBank/DDBJ whole genome shotgun (WGS) entry which is preliminary data.</text>
</comment>
<dbReference type="Proteomes" id="UP001461498">
    <property type="component" value="Unassembled WGS sequence"/>
</dbReference>
<evidence type="ECO:0000313" key="2">
    <source>
        <dbReference type="EMBL" id="KAK9511850.1"/>
    </source>
</evidence>
<keyword evidence="3" id="KW-1185">Reference proteome</keyword>
<evidence type="ECO:0000256" key="1">
    <source>
        <dbReference type="SAM" id="MobiDB-lite"/>
    </source>
</evidence>
<dbReference type="AlphaFoldDB" id="A0AAW1DPE6"/>
<protein>
    <submittedName>
        <fullName evidence="2">Uncharacterized protein</fullName>
    </submittedName>
</protein>
<accession>A0AAW1DPE6</accession>
<evidence type="ECO:0000313" key="3">
    <source>
        <dbReference type="Proteomes" id="UP001461498"/>
    </source>
</evidence>
<sequence>MYTDIGDIDMLVWYTARISQSNILKVEDRREASELDRSLESLPQHHDRLANGKEKCADSKDKGQGIVRALRRIPKVGG</sequence>